<dbReference type="GeneID" id="101498031"/>
<comment type="subcellular location">
    <subcellularLocation>
        <location evidence="1">Membrane</location>
        <topology evidence="1">Multi-pass membrane protein</topology>
    </subcellularLocation>
</comment>
<dbReference type="GO" id="GO:0008324">
    <property type="term" value="F:monoatomic cation transmembrane transporter activity"/>
    <property type="evidence" value="ECO:0007669"/>
    <property type="project" value="TreeGrafter"/>
</dbReference>
<evidence type="ECO:0000256" key="12">
    <source>
        <dbReference type="SAM" id="Phobius"/>
    </source>
</evidence>
<dbReference type="AlphaFoldDB" id="A0A1S2XT59"/>
<keyword evidence="10" id="KW-0739">Sodium transport</keyword>
<dbReference type="RefSeq" id="XP_004493218.1">
    <property type="nucleotide sequence ID" value="XM_004493161.3"/>
</dbReference>
<sequence length="606" mass="66762">MAPLISKFKHQSRKLTLLLNISFIFLLFLLLQSYLNSSNSNFNDGHVNNVTFTATIFNHAMLLNDISVDGCNDLHNYSDYTSKCSYVKTTLSCRSKGYINYLQIFYCNLGKFPFLGHSLLALWLLVLFYLLGDTASNYFCNSLKGLSNILNLSPTIAGVTLLSLGNGAPDFFASVVSFNGSISNNDGEVGLNTILGGAFFVSSSVLGIISILVSSNQVEVDKASFIRDVIFFLFSLLVLLIIISIGEITLFGSICYVSIYFLYVCAVSTTHLFYEGDNNKTKKEKEFTLLCSDELLLIESGIPLLGYVDNENENEKEKRKSNLAKKVILEDKEEKTESFGNDSICCIYFGKLLHLLELPLFLPRRVTIPIVSDEKWSKPYGVISVTLAPILLAIICNVQKENMCSRNSVVMYLIATLIGIVLGNIACVSTNRWTPPKKSLFLWLVGGFIMSITWTYIIAQELVSILVSIGNIIGISPSILGLTVLAWGNSLGDLIANGAMALNGGSDGAQMAISGCYAGPMFNTLMGLGFPLVLSSWSHYPQPYVIPKDHSLYETILFLIGGLLWALVILPKKDMRLDKLLGAGLLSIYLCFLFIRISMAIGSIEF</sequence>
<dbReference type="GO" id="GO:0006813">
    <property type="term" value="P:potassium ion transport"/>
    <property type="evidence" value="ECO:0007669"/>
    <property type="project" value="UniProtKB-KW"/>
</dbReference>
<dbReference type="InterPro" id="IPR004837">
    <property type="entry name" value="NaCa_Exmemb"/>
</dbReference>
<evidence type="ECO:0000256" key="6">
    <source>
        <dbReference type="ARBA" id="ARBA00022958"/>
    </source>
</evidence>
<keyword evidence="4" id="KW-0633">Potassium transport</keyword>
<keyword evidence="14" id="KW-1185">Reference proteome</keyword>
<feature type="transmembrane region" description="Helical" evidence="12">
    <location>
        <begin position="440"/>
        <end position="459"/>
    </location>
</feature>
<proteinExistence type="inferred from homology"/>
<dbReference type="GO" id="GO:0006814">
    <property type="term" value="P:sodium ion transport"/>
    <property type="evidence" value="ECO:0007669"/>
    <property type="project" value="UniProtKB-KW"/>
</dbReference>
<keyword evidence="7 12" id="KW-1133">Transmembrane helix</keyword>
<feature type="transmembrane region" description="Helical" evidence="12">
    <location>
        <begin position="465"/>
        <end position="487"/>
    </location>
</feature>
<dbReference type="InterPro" id="IPR051359">
    <property type="entry name" value="CaCA_antiporter"/>
</dbReference>
<feature type="transmembrane region" description="Helical" evidence="12">
    <location>
        <begin position="189"/>
        <end position="213"/>
    </location>
</feature>
<reference evidence="14" key="1">
    <citation type="journal article" date="2013" name="Nat. Biotechnol.">
        <title>Draft genome sequence of chickpea (Cicer arietinum) provides a resource for trait improvement.</title>
        <authorList>
            <person name="Varshney R.K."/>
            <person name="Song C."/>
            <person name="Saxena R.K."/>
            <person name="Azam S."/>
            <person name="Yu S."/>
            <person name="Sharpe A.G."/>
            <person name="Cannon S."/>
            <person name="Baek J."/>
            <person name="Rosen B.D."/>
            <person name="Tar'an B."/>
            <person name="Millan T."/>
            <person name="Zhang X."/>
            <person name="Ramsay L.D."/>
            <person name="Iwata A."/>
            <person name="Wang Y."/>
            <person name="Nelson W."/>
            <person name="Farmer A.D."/>
            <person name="Gaur P.M."/>
            <person name="Soderlund C."/>
            <person name="Penmetsa R.V."/>
            <person name="Xu C."/>
            <person name="Bharti A.K."/>
            <person name="He W."/>
            <person name="Winter P."/>
            <person name="Zhao S."/>
            <person name="Hane J.K."/>
            <person name="Carrasquilla-Garcia N."/>
            <person name="Condie J.A."/>
            <person name="Upadhyaya H.D."/>
            <person name="Luo M.C."/>
            <person name="Thudi M."/>
            <person name="Gowda C.L."/>
            <person name="Singh N.P."/>
            <person name="Lichtenzveig J."/>
            <person name="Gali K.K."/>
            <person name="Rubio J."/>
            <person name="Nadarajan N."/>
            <person name="Dolezel J."/>
            <person name="Bansal K.C."/>
            <person name="Xu X."/>
            <person name="Edwards D."/>
            <person name="Zhang G."/>
            <person name="Kahl G."/>
            <person name="Gil J."/>
            <person name="Singh K.B."/>
            <person name="Datta S.K."/>
            <person name="Jackson S.A."/>
            <person name="Wang J."/>
            <person name="Cook D.R."/>
        </authorList>
    </citation>
    <scope>NUCLEOTIDE SEQUENCE [LARGE SCALE GENOMIC DNA]</scope>
    <source>
        <strain evidence="14">cv. CDC Frontier</strain>
    </source>
</reference>
<evidence type="ECO:0000256" key="1">
    <source>
        <dbReference type="ARBA" id="ARBA00004141"/>
    </source>
</evidence>
<dbReference type="InterPro" id="IPR044880">
    <property type="entry name" value="NCX_ion-bd_dom_sf"/>
</dbReference>
<feature type="transmembrane region" description="Helical" evidence="12">
    <location>
        <begin position="552"/>
        <end position="570"/>
    </location>
</feature>
<keyword evidence="6" id="KW-0630">Potassium</keyword>
<feature type="transmembrane region" description="Helical" evidence="12">
    <location>
        <begin position="251"/>
        <end position="274"/>
    </location>
</feature>
<evidence type="ECO:0000256" key="2">
    <source>
        <dbReference type="ARBA" id="ARBA00022448"/>
    </source>
</evidence>
<keyword evidence="8" id="KW-0915">Sodium</keyword>
<evidence type="ECO:0000313" key="15">
    <source>
        <dbReference type="RefSeq" id="XP_004493218.1"/>
    </source>
</evidence>
<feature type="transmembrane region" description="Helical" evidence="12">
    <location>
        <begin position="152"/>
        <end position="169"/>
    </location>
</feature>
<protein>
    <submittedName>
        <fullName evidence="15">Cation/calcium exchanger 1</fullName>
    </submittedName>
</protein>
<evidence type="ECO:0000256" key="3">
    <source>
        <dbReference type="ARBA" id="ARBA00022449"/>
    </source>
</evidence>
<organism evidence="14 15">
    <name type="scientific">Cicer arietinum</name>
    <name type="common">Chickpea</name>
    <name type="synonym">Garbanzo</name>
    <dbReference type="NCBI Taxonomy" id="3827"/>
    <lineage>
        <taxon>Eukaryota</taxon>
        <taxon>Viridiplantae</taxon>
        <taxon>Streptophyta</taxon>
        <taxon>Embryophyta</taxon>
        <taxon>Tracheophyta</taxon>
        <taxon>Spermatophyta</taxon>
        <taxon>Magnoliopsida</taxon>
        <taxon>eudicotyledons</taxon>
        <taxon>Gunneridae</taxon>
        <taxon>Pentapetalae</taxon>
        <taxon>rosids</taxon>
        <taxon>fabids</taxon>
        <taxon>Fabales</taxon>
        <taxon>Fabaceae</taxon>
        <taxon>Papilionoideae</taxon>
        <taxon>50 kb inversion clade</taxon>
        <taxon>NPAAA clade</taxon>
        <taxon>Hologalegina</taxon>
        <taxon>IRL clade</taxon>
        <taxon>Cicereae</taxon>
        <taxon>Cicer</taxon>
    </lineage>
</organism>
<dbReference type="GO" id="GO:0015297">
    <property type="term" value="F:antiporter activity"/>
    <property type="evidence" value="ECO:0007669"/>
    <property type="project" value="UniProtKB-KW"/>
</dbReference>
<comment type="similarity">
    <text evidence="11">Belongs to the Ca(2+):cation antiporter (CaCA) (TC 2.A.19) family. Cation/calcium exchanger (CCX) subfamily.</text>
</comment>
<evidence type="ECO:0000256" key="4">
    <source>
        <dbReference type="ARBA" id="ARBA00022538"/>
    </source>
</evidence>
<feature type="transmembrane region" description="Helical" evidence="12">
    <location>
        <begin position="225"/>
        <end position="245"/>
    </location>
</feature>
<feature type="transmembrane region" description="Helical" evidence="12">
    <location>
        <begin position="521"/>
        <end position="540"/>
    </location>
</feature>
<feature type="transmembrane region" description="Helical" evidence="12">
    <location>
        <begin position="15"/>
        <end position="35"/>
    </location>
</feature>
<feature type="transmembrane region" description="Helical" evidence="12">
    <location>
        <begin position="410"/>
        <end position="428"/>
    </location>
</feature>
<dbReference type="Pfam" id="PF01699">
    <property type="entry name" value="Na_Ca_ex"/>
    <property type="match status" value="2"/>
</dbReference>
<name>A0A1S2XT59_CICAR</name>
<keyword evidence="10" id="KW-0406">Ion transport</keyword>
<keyword evidence="5 12" id="KW-0812">Transmembrane</keyword>
<dbReference type="PaxDb" id="3827-XP_004493218.1"/>
<dbReference type="PANTHER" id="PTHR12266">
    <property type="entry name" value="NA+/CA2+ K+ INDEPENDENT EXCHANGER"/>
    <property type="match status" value="1"/>
</dbReference>
<evidence type="ECO:0000256" key="9">
    <source>
        <dbReference type="ARBA" id="ARBA00023136"/>
    </source>
</evidence>
<dbReference type="Gene3D" id="1.20.1420.30">
    <property type="entry name" value="NCX, central ion-binding region"/>
    <property type="match status" value="2"/>
</dbReference>
<feature type="transmembrane region" description="Helical" evidence="12">
    <location>
        <begin position="380"/>
        <end position="398"/>
    </location>
</feature>
<evidence type="ECO:0000256" key="5">
    <source>
        <dbReference type="ARBA" id="ARBA00022692"/>
    </source>
</evidence>
<dbReference type="OrthoDB" id="407410at2759"/>
<dbReference type="GO" id="GO:0016020">
    <property type="term" value="C:membrane"/>
    <property type="evidence" value="ECO:0007669"/>
    <property type="project" value="UniProtKB-SubCell"/>
</dbReference>
<evidence type="ECO:0000259" key="13">
    <source>
        <dbReference type="Pfam" id="PF01699"/>
    </source>
</evidence>
<keyword evidence="9 12" id="KW-0472">Membrane</keyword>
<dbReference type="KEGG" id="cam:101498031"/>
<keyword evidence="3" id="KW-0050">Antiport</keyword>
<evidence type="ECO:0000256" key="11">
    <source>
        <dbReference type="ARBA" id="ARBA00038187"/>
    </source>
</evidence>
<evidence type="ECO:0000256" key="7">
    <source>
        <dbReference type="ARBA" id="ARBA00022989"/>
    </source>
</evidence>
<accession>A0A1S2XT59</accession>
<dbReference type="eggNOG" id="KOG2399">
    <property type="taxonomic scope" value="Eukaryota"/>
</dbReference>
<evidence type="ECO:0000313" key="14">
    <source>
        <dbReference type="Proteomes" id="UP000087171"/>
    </source>
</evidence>
<keyword evidence="2" id="KW-0813">Transport</keyword>
<feature type="transmembrane region" description="Helical" evidence="12">
    <location>
        <begin position="112"/>
        <end position="131"/>
    </location>
</feature>
<feature type="transmembrane region" description="Helical" evidence="12">
    <location>
        <begin position="582"/>
        <end position="604"/>
    </location>
</feature>
<feature type="domain" description="Sodium/calcium exchanger membrane region" evidence="13">
    <location>
        <begin position="121"/>
        <end position="267"/>
    </location>
</feature>
<dbReference type="STRING" id="3827.A0A1S2XT59"/>
<gene>
    <name evidence="15" type="primary">LOC101498031</name>
</gene>
<evidence type="ECO:0000256" key="10">
    <source>
        <dbReference type="ARBA" id="ARBA00023201"/>
    </source>
</evidence>
<reference evidence="15" key="2">
    <citation type="submission" date="2025-08" db="UniProtKB">
        <authorList>
            <consortium name="RefSeq"/>
        </authorList>
    </citation>
    <scope>IDENTIFICATION</scope>
    <source>
        <tissue evidence="15">Etiolated seedlings</tissue>
    </source>
</reference>
<dbReference type="PANTHER" id="PTHR12266:SF24">
    <property type="entry name" value="CATION_CALCIUM EXCHANGER 1"/>
    <property type="match status" value="1"/>
</dbReference>
<feature type="domain" description="Sodium/calcium exchanger membrane region" evidence="13">
    <location>
        <begin position="444"/>
        <end position="597"/>
    </location>
</feature>
<dbReference type="Proteomes" id="UP000087171">
    <property type="component" value="Chromosome Ca3"/>
</dbReference>
<evidence type="ECO:0000256" key="8">
    <source>
        <dbReference type="ARBA" id="ARBA00023053"/>
    </source>
</evidence>